<dbReference type="Pfam" id="PF12911">
    <property type="entry name" value="OppC_N"/>
    <property type="match status" value="1"/>
</dbReference>
<feature type="transmembrane region" description="Helical" evidence="7">
    <location>
        <begin position="245"/>
        <end position="267"/>
    </location>
</feature>
<dbReference type="PANTHER" id="PTHR43386:SF26">
    <property type="entry name" value="ABC TRANSPORTER PERMEASE PROTEIN"/>
    <property type="match status" value="1"/>
</dbReference>
<evidence type="ECO:0000256" key="7">
    <source>
        <dbReference type="RuleBase" id="RU363032"/>
    </source>
</evidence>
<feature type="domain" description="ABC transmembrane type-1" evidence="8">
    <location>
        <begin position="104"/>
        <end position="294"/>
    </location>
</feature>
<evidence type="ECO:0000256" key="2">
    <source>
        <dbReference type="ARBA" id="ARBA00022448"/>
    </source>
</evidence>
<organism evidence="9 10">
    <name type="scientific">Rhizobium oryzicola</name>
    <dbReference type="NCBI Taxonomy" id="1232668"/>
    <lineage>
        <taxon>Bacteria</taxon>
        <taxon>Pseudomonadati</taxon>
        <taxon>Pseudomonadota</taxon>
        <taxon>Alphaproteobacteria</taxon>
        <taxon>Hyphomicrobiales</taxon>
        <taxon>Rhizobiaceae</taxon>
        <taxon>Rhizobium/Agrobacterium group</taxon>
        <taxon>Rhizobium</taxon>
    </lineage>
</organism>
<dbReference type="PROSITE" id="PS50928">
    <property type="entry name" value="ABC_TM1"/>
    <property type="match status" value="1"/>
</dbReference>
<sequence length="307" mass="32981">MSEITPTTPLTLPPVAKGERLLLRQVRDLVASPEAAIGLAVLITLVAIALLAPLIAPQNPYDLMQLDIMDNMLPPGSALGNGATAWLGTDDQGRDMLSTIMYGMRVSLGVGIASVLIASVIGALIGVLSAYIGGRFDALIMRIVDLQLSFPSILIALVLLTVFGRGLDKVVLSLVFVQWAYYARTVRASALVEKNKDYIAAARCLEMPQWRILVRHMLPNCIPPLIVVSTVQVAHAITLESTLSYLGVGVPVTQPSLGMLIATGYSFLLSGNYWISTYPGIALVLIVVSINLVGDRLRAVLNPRFTH</sequence>
<keyword evidence="2 7" id="KW-0813">Transport</keyword>
<name>A0ABT8SWM1_9HYPH</name>
<keyword evidence="5 7" id="KW-1133">Transmembrane helix</keyword>
<feature type="transmembrane region" description="Helical" evidence="7">
    <location>
        <begin position="35"/>
        <end position="56"/>
    </location>
</feature>
<reference evidence="9" key="1">
    <citation type="journal article" date="2015" name="Int. J. Syst. Evol. Microbiol.">
        <title>Rhizobium oryzicola sp. nov., potential plant-growth-promoting endophytic bacteria isolated from rice roots.</title>
        <authorList>
            <person name="Zhang X.X."/>
            <person name="Gao J.S."/>
            <person name="Cao Y.H."/>
            <person name="Sheirdil R.A."/>
            <person name="Wang X.C."/>
            <person name="Zhang L."/>
        </authorList>
    </citation>
    <scope>NUCLEOTIDE SEQUENCE</scope>
    <source>
        <strain evidence="9">05753</strain>
    </source>
</reference>
<dbReference type="Proteomes" id="UP001169006">
    <property type="component" value="Unassembled WGS sequence"/>
</dbReference>
<evidence type="ECO:0000313" key="10">
    <source>
        <dbReference type="Proteomes" id="UP001169006"/>
    </source>
</evidence>
<keyword evidence="4 7" id="KW-0812">Transmembrane</keyword>
<dbReference type="CDD" id="cd06261">
    <property type="entry name" value="TM_PBP2"/>
    <property type="match status" value="1"/>
</dbReference>
<dbReference type="InterPro" id="IPR025966">
    <property type="entry name" value="OppC_N"/>
</dbReference>
<evidence type="ECO:0000259" key="8">
    <source>
        <dbReference type="PROSITE" id="PS50928"/>
    </source>
</evidence>
<proteinExistence type="inferred from homology"/>
<dbReference type="InterPro" id="IPR000515">
    <property type="entry name" value="MetI-like"/>
</dbReference>
<evidence type="ECO:0000256" key="3">
    <source>
        <dbReference type="ARBA" id="ARBA00022475"/>
    </source>
</evidence>
<keyword evidence="10" id="KW-1185">Reference proteome</keyword>
<comment type="caution">
    <text evidence="9">The sequence shown here is derived from an EMBL/GenBank/DDBJ whole genome shotgun (WGS) entry which is preliminary data.</text>
</comment>
<keyword evidence="6 7" id="KW-0472">Membrane</keyword>
<comment type="similarity">
    <text evidence="7">Belongs to the binding-protein-dependent transport system permease family.</text>
</comment>
<dbReference type="Gene3D" id="1.10.3720.10">
    <property type="entry name" value="MetI-like"/>
    <property type="match status" value="1"/>
</dbReference>
<accession>A0ABT8SWM1</accession>
<evidence type="ECO:0000256" key="1">
    <source>
        <dbReference type="ARBA" id="ARBA00004651"/>
    </source>
</evidence>
<comment type="subcellular location">
    <subcellularLocation>
        <location evidence="1 7">Cell membrane</location>
        <topology evidence="1 7">Multi-pass membrane protein</topology>
    </subcellularLocation>
</comment>
<dbReference type="EMBL" id="JAUKWQ010000003">
    <property type="protein sequence ID" value="MDO1582710.1"/>
    <property type="molecule type" value="Genomic_DNA"/>
</dbReference>
<dbReference type="InterPro" id="IPR050366">
    <property type="entry name" value="BP-dependent_transpt_permease"/>
</dbReference>
<evidence type="ECO:0000256" key="5">
    <source>
        <dbReference type="ARBA" id="ARBA00022989"/>
    </source>
</evidence>
<evidence type="ECO:0000313" key="9">
    <source>
        <dbReference type="EMBL" id="MDO1582710.1"/>
    </source>
</evidence>
<dbReference type="RefSeq" id="WP_302076881.1">
    <property type="nucleotide sequence ID" value="NZ_JAUKWQ010000003.1"/>
</dbReference>
<protein>
    <submittedName>
        <fullName evidence="9">ABC transporter permease</fullName>
    </submittedName>
</protein>
<feature type="transmembrane region" description="Helical" evidence="7">
    <location>
        <begin position="106"/>
        <end position="133"/>
    </location>
</feature>
<dbReference type="PANTHER" id="PTHR43386">
    <property type="entry name" value="OLIGOPEPTIDE TRANSPORT SYSTEM PERMEASE PROTEIN APPC"/>
    <property type="match status" value="1"/>
</dbReference>
<dbReference type="SUPFAM" id="SSF161098">
    <property type="entry name" value="MetI-like"/>
    <property type="match status" value="1"/>
</dbReference>
<feature type="transmembrane region" description="Helical" evidence="7">
    <location>
        <begin position="273"/>
        <end position="294"/>
    </location>
</feature>
<keyword evidence="3" id="KW-1003">Cell membrane</keyword>
<gene>
    <name evidence="9" type="ORF">Q2T52_11525</name>
</gene>
<dbReference type="Pfam" id="PF00528">
    <property type="entry name" value="BPD_transp_1"/>
    <property type="match status" value="1"/>
</dbReference>
<dbReference type="InterPro" id="IPR035906">
    <property type="entry name" value="MetI-like_sf"/>
</dbReference>
<evidence type="ECO:0000256" key="6">
    <source>
        <dbReference type="ARBA" id="ARBA00023136"/>
    </source>
</evidence>
<evidence type="ECO:0000256" key="4">
    <source>
        <dbReference type="ARBA" id="ARBA00022692"/>
    </source>
</evidence>
<feature type="transmembrane region" description="Helical" evidence="7">
    <location>
        <begin position="139"/>
        <end position="163"/>
    </location>
</feature>
<reference evidence="9" key="2">
    <citation type="submission" date="2023-07" db="EMBL/GenBank/DDBJ databases">
        <authorList>
            <person name="Sun H."/>
        </authorList>
    </citation>
    <scope>NUCLEOTIDE SEQUENCE</scope>
    <source>
        <strain evidence="9">05753</strain>
    </source>
</reference>